<feature type="transmembrane region" description="Helical" evidence="1">
    <location>
        <begin position="146"/>
        <end position="165"/>
    </location>
</feature>
<organism evidence="2 3">
    <name type="scientific">Algicella marina</name>
    <dbReference type="NCBI Taxonomy" id="2683284"/>
    <lineage>
        <taxon>Bacteria</taxon>
        <taxon>Pseudomonadati</taxon>
        <taxon>Pseudomonadota</taxon>
        <taxon>Alphaproteobacteria</taxon>
        <taxon>Rhodobacterales</taxon>
        <taxon>Paracoccaceae</taxon>
        <taxon>Algicella</taxon>
    </lineage>
</organism>
<dbReference type="AlphaFoldDB" id="A0A6P1SZX1"/>
<dbReference type="EMBL" id="CP046620">
    <property type="protein sequence ID" value="QHQ35307.1"/>
    <property type="molecule type" value="Genomic_DNA"/>
</dbReference>
<feature type="transmembrane region" description="Helical" evidence="1">
    <location>
        <begin position="112"/>
        <end position="134"/>
    </location>
</feature>
<dbReference type="Proteomes" id="UP000464495">
    <property type="component" value="Chromosome"/>
</dbReference>
<evidence type="ECO:0000313" key="2">
    <source>
        <dbReference type="EMBL" id="QHQ35307.1"/>
    </source>
</evidence>
<keyword evidence="3" id="KW-1185">Reference proteome</keyword>
<evidence type="ECO:0000256" key="1">
    <source>
        <dbReference type="SAM" id="Phobius"/>
    </source>
</evidence>
<gene>
    <name evidence="2" type="ORF">GO499_08900</name>
</gene>
<feature type="transmembrane region" description="Helical" evidence="1">
    <location>
        <begin position="86"/>
        <end position="105"/>
    </location>
</feature>
<feature type="transmembrane region" description="Helical" evidence="1">
    <location>
        <begin position="177"/>
        <end position="196"/>
    </location>
</feature>
<keyword evidence="1" id="KW-0812">Transmembrane</keyword>
<feature type="transmembrane region" description="Helical" evidence="1">
    <location>
        <begin position="208"/>
        <end position="228"/>
    </location>
</feature>
<evidence type="ECO:0000313" key="3">
    <source>
        <dbReference type="Proteomes" id="UP000464495"/>
    </source>
</evidence>
<evidence type="ECO:0008006" key="4">
    <source>
        <dbReference type="Google" id="ProtNLM"/>
    </source>
</evidence>
<keyword evidence="1" id="KW-0472">Membrane</keyword>
<name>A0A6P1SZX1_9RHOB</name>
<dbReference type="KEGG" id="amaq:GO499_08900"/>
<dbReference type="InterPro" id="IPR038770">
    <property type="entry name" value="Na+/solute_symporter_sf"/>
</dbReference>
<accession>A0A6P1SZX1</accession>
<sequence length="293" mass="31247">MLAIGCIVALFLPALSDFLRPALPMLVSLVLALGMARIDLESTVRSALRPRRMLFLVGVSLAFMPMTAICYNLIGHLLPEPYRFVLVYLAATPPIASSAGFCLLLGFNARLAVEVTVSATLLTPLLGPLTVAFFLPETAALEPMALALSLGRMILGGVVLAVLIRRFVGPERISAQALVFDGVGALVMLVFVIPLFAGVSGLLVADPLHGLVMLAFATIMNLGVNFAVRGAFLRFAAAEDAGAAGVLMGNRTIAIYLAALPFEPNFALFVALYQFPMYFTPLAMQHLRRVPGM</sequence>
<proteinExistence type="predicted"/>
<protein>
    <recommendedName>
        <fullName evidence="4">Bile acid:sodium symporter</fullName>
    </recommendedName>
</protein>
<feature type="transmembrane region" description="Helical" evidence="1">
    <location>
        <begin position="54"/>
        <end position="74"/>
    </location>
</feature>
<dbReference type="RefSeq" id="WP_161861874.1">
    <property type="nucleotide sequence ID" value="NZ_CP046620.1"/>
</dbReference>
<keyword evidence="1" id="KW-1133">Transmembrane helix</keyword>
<reference evidence="2 3" key="1">
    <citation type="submission" date="2019-12" db="EMBL/GenBank/DDBJ databases">
        <title>Complete genome sequence of Algicella marina strain 9Alg 56(T) isolated from the red alga Tichocarpus crinitus.</title>
        <authorList>
            <person name="Kim S.-G."/>
            <person name="Nedashkovskaya O.I."/>
        </authorList>
    </citation>
    <scope>NUCLEOTIDE SEQUENCE [LARGE SCALE GENOMIC DNA]</scope>
    <source>
        <strain evidence="2 3">9Alg 56</strain>
    </source>
</reference>
<dbReference type="Gene3D" id="1.20.1530.20">
    <property type="match status" value="1"/>
</dbReference>